<dbReference type="AlphaFoldDB" id="A0A9R0WHE1"/>
<reference evidence="1 2" key="1">
    <citation type="submission" date="2017-09" db="EMBL/GenBank/DDBJ databases">
        <authorList>
            <consortium name="International Durum Wheat Genome Sequencing Consortium (IDWGSC)"/>
            <person name="Milanesi L."/>
        </authorList>
    </citation>
    <scope>NUCLEOTIDE SEQUENCE [LARGE SCALE GENOMIC DNA]</scope>
    <source>
        <strain evidence="2">cv. Svevo</strain>
    </source>
</reference>
<evidence type="ECO:0000313" key="2">
    <source>
        <dbReference type="Proteomes" id="UP000324705"/>
    </source>
</evidence>
<keyword evidence="2" id="KW-1185">Reference proteome</keyword>
<evidence type="ECO:0000313" key="1">
    <source>
        <dbReference type="EMBL" id="VAI10436.1"/>
    </source>
</evidence>
<name>A0A9R0WHE1_TRITD</name>
<gene>
    <name evidence="1" type="ORF">TRITD_4Bv1G188220</name>
</gene>
<organism evidence="1 2">
    <name type="scientific">Triticum turgidum subsp. durum</name>
    <name type="common">Durum wheat</name>
    <name type="synonym">Triticum durum</name>
    <dbReference type="NCBI Taxonomy" id="4567"/>
    <lineage>
        <taxon>Eukaryota</taxon>
        <taxon>Viridiplantae</taxon>
        <taxon>Streptophyta</taxon>
        <taxon>Embryophyta</taxon>
        <taxon>Tracheophyta</taxon>
        <taxon>Spermatophyta</taxon>
        <taxon>Magnoliopsida</taxon>
        <taxon>Liliopsida</taxon>
        <taxon>Poales</taxon>
        <taxon>Poaceae</taxon>
        <taxon>BOP clade</taxon>
        <taxon>Pooideae</taxon>
        <taxon>Triticodae</taxon>
        <taxon>Triticeae</taxon>
        <taxon>Triticinae</taxon>
        <taxon>Triticum</taxon>
    </lineage>
</organism>
<sequence length="138" mass="15823">MSQELRTQLSESEKGELKESFHHMLKWAWRYNKYLEEQAAQLHMLTSWSKTVELGDCGGSGGFWVGELQGFAGRTPSHVEPHIVTNGGGLELEFKRFVWFQLSDDWARAEQQRPAKNMTRDNTSCLISRATQGWLHPA</sequence>
<accession>A0A9R0WHE1</accession>
<dbReference type="EMBL" id="LT934118">
    <property type="protein sequence ID" value="VAI10436.1"/>
    <property type="molecule type" value="Genomic_DNA"/>
</dbReference>
<dbReference type="Proteomes" id="UP000324705">
    <property type="component" value="Chromosome 4B"/>
</dbReference>
<proteinExistence type="predicted"/>
<dbReference type="Gramene" id="TRITD4Bv1G188220.1">
    <property type="protein sequence ID" value="TRITD4Bv1G188220.1"/>
    <property type="gene ID" value="TRITD4Bv1G188220"/>
</dbReference>
<protein>
    <submittedName>
        <fullName evidence="1">Uncharacterized protein</fullName>
    </submittedName>
</protein>